<evidence type="ECO:0000256" key="3">
    <source>
        <dbReference type="ARBA" id="ARBA00018886"/>
    </source>
</evidence>
<name>A0A6G1HXQ3_9PEZI</name>
<evidence type="ECO:0000259" key="8">
    <source>
        <dbReference type="PROSITE" id="PS51330"/>
    </source>
</evidence>
<dbReference type="GO" id="GO:0004146">
    <property type="term" value="F:dihydrofolate reductase activity"/>
    <property type="evidence" value="ECO:0007669"/>
    <property type="project" value="UniProtKB-EC"/>
</dbReference>
<reference evidence="9" key="1">
    <citation type="journal article" date="2020" name="Stud. Mycol.">
        <title>101 Dothideomycetes genomes: a test case for predicting lifestyles and emergence of pathogens.</title>
        <authorList>
            <person name="Haridas S."/>
            <person name="Albert R."/>
            <person name="Binder M."/>
            <person name="Bloem J."/>
            <person name="Labutti K."/>
            <person name="Salamov A."/>
            <person name="Andreopoulos B."/>
            <person name="Baker S."/>
            <person name="Barry K."/>
            <person name="Bills G."/>
            <person name="Bluhm B."/>
            <person name="Cannon C."/>
            <person name="Castanera R."/>
            <person name="Culley D."/>
            <person name="Daum C."/>
            <person name="Ezra D."/>
            <person name="Gonzalez J."/>
            <person name="Henrissat B."/>
            <person name="Kuo A."/>
            <person name="Liang C."/>
            <person name="Lipzen A."/>
            <person name="Lutzoni F."/>
            <person name="Magnuson J."/>
            <person name="Mondo S."/>
            <person name="Nolan M."/>
            <person name="Ohm R."/>
            <person name="Pangilinan J."/>
            <person name="Park H.-J."/>
            <person name="Ramirez L."/>
            <person name="Alfaro M."/>
            <person name="Sun H."/>
            <person name="Tritt A."/>
            <person name="Yoshinaga Y."/>
            <person name="Zwiers L.-H."/>
            <person name="Turgeon B."/>
            <person name="Goodwin S."/>
            <person name="Spatafora J."/>
            <person name="Crous P."/>
            <person name="Grigoriev I."/>
        </authorList>
    </citation>
    <scope>NUCLEOTIDE SEQUENCE</scope>
    <source>
        <strain evidence="9">CBS 262.69</strain>
    </source>
</reference>
<dbReference type="PANTHER" id="PTHR48069:SF3">
    <property type="entry name" value="DIHYDROFOLATE REDUCTASE"/>
    <property type="match status" value="1"/>
</dbReference>
<comment type="pathway">
    <text evidence="1">Cofactor biosynthesis; tetrahydrofolate biosynthesis; 5,6,7,8-tetrahydrofolate from 7,8-dihydrofolate: step 1/1.</text>
</comment>
<dbReference type="OrthoDB" id="414698at2759"/>
<evidence type="ECO:0000256" key="7">
    <source>
        <dbReference type="RuleBase" id="RU004474"/>
    </source>
</evidence>
<protein>
    <recommendedName>
        <fullName evidence="3">Dihydrofolate reductase</fullName>
        <ecNumber evidence="2">1.5.1.3</ecNumber>
    </recommendedName>
</protein>
<evidence type="ECO:0000313" key="9">
    <source>
        <dbReference type="EMBL" id="KAF2400617.1"/>
    </source>
</evidence>
<dbReference type="GO" id="GO:0005739">
    <property type="term" value="C:mitochondrion"/>
    <property type="evidence" value="ECO:0007669"/>
    <property type="project" value="TreeGrafter"/>
</dbReference>
<dbReference type="InterPro" id="IPR001796">
    <property type="entry name" value="DHFR_dom"/>
</dbReference>
<evidence type="ECO:0000256" key="1">
    <source>
        <dbReference type="ARBA" id="ARBA00004903"/>
    </source>
</evidence>
<evidence type="ECO:0000313" key="10">
    <source>
        <dbReference type="Proteomes" id="UP000799640"/>
    </source>
</evidence>
<dbReference type="GO" id="GO:0050661">
    <property type="term" value="F:NADP binding"/>
    <property type="evidence" value="ECO:0007669"/>
    <property type="project" value="InterPro"/>
</dbReference>
<organism evidence="9 10">
    <name type="scientific">Trichodelitschia bisporula</name>
    <dbReference type="NCBI Taxonomy" id="703511"/>
    <lineage>
        <taxon>Eukaryota</taxon>
        <taxon>Fungi</taxon>
        <taxon>Dikarya</taxon>
        <taxon>Ascomycota</taxon>
        <taxon>Pezizomycotina</taxon>
        <taxon>Dothideomycetes</taxon>
        <taxon>Dothideomycetes incertae sedis</taxon>
        <taxon>Phaeotrichales</taxon>
        <taxon>Phaeotrichaceae</taxon>
        <taxon>Trichodelitschia</taxon>
    </lineage>
</organism>
<comment type="similarity">
    <text evidence="7">Belongs to the dihydrofolate reductase family.</text>
</comment>
<evidence type="ECO:0000256" key="2">
    <source>
        <dbReference type="ARBA" id="ARBA00012856"/>
    </source>
</evidence>
<dbReference type="Gene3D" id="3.40.430.10">
    <property type="entry name" value="Dihydrofolate Reductase, subunit A"/>
    <property type="match status" value="1"/>
</dbReference>
<dbReference type="EMBL" id="ML996694">
    <property type="protein sequence ID" value="KAF2400617.1"/>
    <property type="molecule type" value="Genomic_DNA"/>
</dbReference>
<keyword evidence="6" id="KW-0560">Oxidoreductase</keyword>
<dbReference type="UniPathway" id="UPA00077">
    <property type="reaction ID" value="UER00158"/>
</dbReference>
<gene>
    <name evidence="9" type="ORF">EJ06DRAFT_400149</name>
</gene>
<dbReference type="PROSITE" id="PS00075">
    <property type="entry name" value="DHFR_1"/>
    <property type="match status" value="1"/>
</dbReference>
<sequence length="205" mass="22695">MPRPPSLTLIVAAAYPSLGIGSKGVLPWRLKQEMAYFARVTTRTPAVPATDAPLVYPPPVQNAVIMGRKTWASLPPRFRPLKDRINVVLSRQTPPVETSDTIWVQSLEGALRVLAGRQGVGTVFVIGGAEVYRSALGMGATERVLLTKVYGEWGCDVFFPVDLEREGGWRRRSREEMSAFVGEEVGGRVREGDVEFECCMFERVE</sequence>
<dbReference type="GO" id="GO:0046452">
    <property type="term" value="P:dihydrofolate metabolic process"/>
    <property type="evidence" value="ECO:0007669"/>
    <property type="project" value="TreeGrafter"/>
</dbReference>
<feature type="domain" description="DHFR" evidence="8">
    <location>
        <begin position="6"/>
        <end position="203"/>
    </location>
</feature>
<keyword evidence="4" id="KW-0554">One-carbon metabolism</keyword>
<dbReference type="InterPro" id="IPR017925">
    <property type="entry name" value="DHFR_CS"/>
</dbReference>
<dbReference type="PROSITE" id="PS51330">
    <property type="entry name" value="DHFR_2"/>
    <property type="match status" value="1"/>
</dbReference>
<keyword evidence="5" id="KW-0521">NADP</keyword>
<dbReference type="Pfam" id="PF00186">
    <property type="entry name" value="DHFR_1"/>
    <property type="match status" value="1"/>
</dbReference>
<dbReference type="CDD" id="cd00209">
    <property type="entry name" value="DHFR"/>
    <property type="match status" value="1"/>
</dbReference>
<dbReference type="InterPro" id="IPR024072">
    <property type="entry name" value="DHFR-like_dom_sf"/>
</dbReference>
<keyword evidence="10" id="KW-1185">Reference proteome</keyword>
<dbReference type="PRINTS" id="PR00070">
    <property type="entry name" value="DHFR"/>
</dbReference>
<evidence type="ECO:0000256" key="6">
    <source>
        <dbReference type="ARBA" id="ARBA00023002"/>
    </source>
</evidence>
<dbReference type="SUPFAM" id="SSF53597">
    <property type="entry name" value="Dihydrofolate reductase-like"/>
    <property type="match status" value="1"/>
</dbReference>
<evidence type="ECO:0000256" key="5">
    <source>
        <dbReference type="ARBA" id="ARBA00022857"/>
    </source>
</evidence>
<dbReference type="GO" id="GO:0046655">
    <property type="term" value="P:folic acid metabolic process"/>
    <property type="evidence" value="ECO:0007669"/>
    <property type="project" value="TreeGrafter"/>
</dbReference>
<evidence type="ECO:0000256" key="4">
    <source>
        <dbReference type="ARBA" id="ARBA00022563"/>
    </source>
</evidence>
<dbReference type="PANTHER" id="PTHR48069">
    <property type="entry name" value="DIHYDROFOLATE REDUCTASE"/>
    <property type="match status" value="1"/>
</dbReference>
<dbReference type="AlphaFoldDB" id="A0A6G1HXQ3"/>
<dbReference type="GO" id="GO:0006730">
    <property type="term" value="P:one-carbon metabolic process"/>
    <property type="evidence" value="ECO:0007669"/>
    <property type="project" value="UniProtKB-KW"/>
</dbReference>
<dbReference type="EC" id="1.5.1.3" evidence="2"/>
<dbReference type="GO" id="GO:0046654">
    <property type="term" value="P:tetrahydrofolate biosynthetic process"/>
    <property type="evidence" value="ECO:0007669"/>
    <property type="project" value="UniProtKB-UniPathway"/>
</dbReference>
<dbReference type="Proteomes" id="UP000799640">
    <property type="component" value="Unassembled WGS sequence"/>
</dbReference>
<accession>A0A6G1HXQ3</accession>
<proteinExistence type="inferred from homology"/>
<dbReference type="InterPro" id="IPR012259">
    <property type="entry name" value="DHFR"/>
</dbReference>